<keyword evidence="2" id="KW-1185">Reference proteome</keyword>
<dbReference type="SUPFAM" id="SSF81383">
    <property type="entry name" value="F-box domain"/>
    <property type="match status" value="1"/>
</dbReference>
<evidence type="ECO:0000313" key="1">
    <source>
        <dbReference type="EMBL" id="KAI5432606.1"/>
    </source>
</evidence>
<organism evidence="1 2">
    <name type="scientific">Pisum sativum</name>
    <name type="common">Garden pea</name>
    <name type="synonym">Lathyrus oleraceus</name>
    <dbReference type="NCBI Taxonomy" id="3888"/>
    <lineage>
        <taxon>Eukaryota</taxon>
        <taxon>Viridiplantae</taxon>
        <taxon>Streptophyta</taxon>
        <taxon>Embryophyta</taxon>
        <taxon>Tracheophyta</taxon>
        <taxon>Spermatophyta</taxon>
        <taxon>Magnoliopsida</taxon>
        <taxon>eudicotyledons</taxon>
        <taxon>Gunneridae</taxon>
        <taxon>Pentapetalae</taxon>
        <taxon>rosids</taxon>
        <taxon>fabids</taxon>
        <taxon>Fabales</taxon>
        <taxon>Fabaceae</taxon>
        <taxon>Papilionoideae</taxon>
        <taxon>50 kb inversion clade</taxon>
        <taxon>NPAAA clade</taxon>
        <taxon>Hologalegina</taxon>
        <taxon>IRL clade</taxon>
        <taxon>Fabeae</taxon>
        <taxon>Lathyrus</taxon>
    </lineage>
</organism>
<reference evidence="1 2" key="1">
    <citation type="journal article" date="2022" name="Nat. Genet.">
        <title>Improved pea reference genome and pan-genome highlight genomic features and evolutionary characteristics.</title>
        <authorList>
            <person name="Yang T."/>
            <person name="Liu R."/>
            <person name="Luo Y."/>
            <person name="Hu S."/>
            <person name="Wang D."/>
            <person name="Wang C."/>
            <person name="Pandey M.K."/>
            <person name="Ge S."/>
            <person name="Xu Q."/>
            <person name="Li N."/>
            <person name="Li G."/>
            <person name="Huang Y."/>
            <person name="Saxena R.K."/>
            <person name="Ji Y."/>
            <person name="Li M."/>
            <person name="Yan X."/>
            <person name="He Y."/>
            <person name="Liu Y."/>
            <person name="Wang X."/>
            <person name="Xiang C."/>
            <person name="Varshney R.K."/>
            <person name="Ding H."/>
            <person name="Gao S."/>
            <person name="Zong X."/>
        </authorList>
    </citation>
    <scope>NUCLEOTIDE SEQUENCE [LARGE SCALE GENOMIC DNA]</scope>
    <source>
        <strain evidence="1 2">cv. Zhongwan 6</strain>
    </source>
</reference>
<comment type="caution">
    <text evidence="1">The sequence shown here is derived from an EMBL/GenBank/DDBJ whole genome shotgun (WGS) entry which is preliminary data.</text>
</comment>
<evidence type="ECO:0000313" key="2">
    <source>
        <dbReference type="Proteomes" id="UP001058974"/>
    </source>
</evidence>
<evidence type="ECO:0008006" key="3">
    <source>
        <dbReference type="Google" id="ProtNLM"/>
    </source>
</evidence>
<dbReference type="Proteomes" id="UP001058974">
    <property type="component" value="Chromosome 2"/>
</dbReference>
<dbReference type="InterPro" id="IPR036047">
    <property type="entry name" value="F-box-like_dom_sf"/>
</dbReference>
<feature type="non-terminal residue" evidence="1">
    <location>
        <position position="108"/>
    </location>
</feature>
<dbReference type="AlphaFoldDB" id="A0A9D5B7C5"/>
<accession>A0A9D5B7C5</accession>
<dbReference type="EMBL" id="JAMSHJ010000002">
    <property type="protein sequence ID" value="KAI5432606.1"/>
    <property type="molecule type" value="Genomic_DNA"/>
</dbReference>
<name>A0A9D5B7C5_PEA</name>
<gene>
    <name evidence="1" type="ORF">KIW84_020057</name>
</gene>
<proteinExistence type="predicted"/>
<protein>
    <recommendedName>
        <fullName evidence="3">F-box domain-containing protein</fullName>
    </recommendedName>
</protein>
<sequence length="108" mass="12702">MINYINDDVALSILSKLSFKSLKRFGCVRKSWFLLSDNPNFMSMYRHNFFSKYSYDDDTSLVLHIHGHKKLYSFSGEDFENMVELDWPNQIDHLIFLGFGCLNGILCF</sequence>
<dbReference type="Gramene" id="Psat02G0005700-T6">
    <property type="protein sequence ID" value="KAI5432606.1"/>
    <property type="gene ID" value="KIW84_020057"/>
</dbReference>